<dbReference type="Proteomes" id="UP000240989">
    <property type="component" value="Unassembled WGS sequence"/>
</dbReference>
<feature type="compositionally biased region" description="Polar residues" evidence="1">
    <location>
        <begin position="71"/>
        <end position="82"/>
    </location>
</feature>
<dbReference type="Pfam" id="PF09676">
    <property type="entry name" value="TraV"/>
    <property type="match status" value="1"/>
</dbReference>
<reference evidence="2 3" key="1">
    <citation type="submission" date="2018-01" db="EMBL/GenBank/DDBJ databases">
        <title>Whole genome sequencing of Histamine producing bacteria.</title>
        <authorList>
            <person name="Butler K."/>
        </authorList>
    </citation>
    <scope>NUCLEOTIDE SEQUENCE [LARGE SCALE GENOMIC DNA]</scope>
    <source>
        <strain evidence="2 3">A6-1</strain>
    </source>
</reference>
<feature type="region of interest" description="Disordered" evidence="1">
    <location>
        <begin position="174"/>
        <end position="213"/>
    </location>
</feature>
<dbReference type="PROSITE" id="PS51257">
    <property type="entry name" value="PROKAR_LIPOPROTEIN"/>
    <property type="match status" value="1"/>
</dbReference>
<gene>
    <name evidence="2" type="ORF">C0W27_16075</name>
</gene>
<sequence length="225" mass="24354">MRNKLIAPILSAVVVSGCSVISIGEEPPECAVGATGVDCVSAREVWAATDTLDSLEGMTAEQVRQEAMRNDPSSVSVQSGNNIPRASSAVSPPPSASERAEAFGRFQEERLHMPSPDPLAVREAPGILRVTIAPYHNELDHLVMPTQLFAEVETRKWTVGKKAYTNTNRISPTAVRAKSVSTSQLNKDQPNDTSGLGIKTREQPKEYDFEGVIPQNVKSQIDAMK</sequence>
<accession>A0ABX5H1I1</accession>
<keyword evidence="3" id="KW-1185">Reference proteome</keyword>
<name>A0ABX5H1I1_PHOAN</name>
<evidence type="ECO:0000313" key="2">
    <source>
        <dbReference type="EMBL" id="PSX07086.1"/>
    </source>
</evidence>
<protein>
    <recommendedName>
        <fullName evidence="4">Type IV conjugative transfer system protein TraV</fullName>
    </recommendedName>
</protein>
<proteinExistence type="predicted"/>
<dbReference type="EMBL" id="PYOU01000014">
    <property type="protein sequence ID" value="PSX07086.1"/>
    <property type="molecule type" value="Genomic_DNA"/>
</dbReference>
<feature type="region of interest" description="Disordered" evidence="1">
    <location>
        <begin position="67"/>
        <end position="100"/>
    </location>
</feature>
<evidence type="ECO:0000313" key="3">
    <source>
        <dbReference type="Proteomes" id="UP000240989"/>
    </source>
</evidence>
<feature type="compositionally biased region" description="Polar residues" evidence="1">
    <location>
        <begin position="179"/>
        <end position="194"/>
    </location>
</feature>
<comment type="caution">
    <text evidence="2">The sequence shown here is derived from an EMBL/GenBank/DDBJ whole genome shotgun (WGS) entry which is preliminary data.</text>
</comment>
<dbReference type="InterPro" id="IPR014118">
    <property type="entry name" value="T4SS_TraV"/>
</dbReference>
<evidence type="ECO:0000256" key="1">
    <source>
        <dbReference type="SAM" id="MobiDB-lite"/>
    </source>
</evidence>
<evidence type="ECO:0008006" key="4">
    <source>
        <dbReference type="Google" id="ProtNLM"/>
    </source>
</evidence>
<organism evidence="2 3">
    <name type="scientific">Photobacterium angustum</name>
    <dbReference type="NCBI Taxonomy" id="661"/>
    <lineage>
        <taxon>Bacteria</taxon>
        <taxon>Pseudomonadati</taxon>
        <taxon>Pseudomonadota</taxon>
        <taxon>Gammaproteobacteria</taxon>
        <taxon>Vibrionales</taxon>
        <taxon>Vibrionaceae</taxon>
        <taxon>Photobacterium</taxon>
    </lineage>
</organism>
<feature type="compositionally biased region" description="Basic and acidic residues" evidence="1">
    <location>
        <begin position="199"/>
        <end position="208"/>
    </location>
</feature>